<proteinExistence type="predicted"/>
<sequence length="366" mass="38489">MTSQNPVPYFPTPPAEYNRSYMAQLVRAFAVFAQQVNNPGTIRGTTLTLNPTGEKINSGELSYSAEEDTLALTHLNNVIQHIGFDTFMRCKNNTGSTIPKGRIVGFSGVSGDILVSQYIANGTIPELYFVGVTAFDMANQDVGAVYVYGKLDGIDTTGTPVGETWAVGDILYASATTAGRFTKVRPTAPNVVISVAAVLTVSATTGSIMIRPLIPLGLDYGTFISSTDQTVAAINTATAVTYTATEISNGVALGTPASRIVVSQAGYYHVAISAQVSSTNASAKNVFVWLERNGTNVADTARAVSISGTGTYQAMAAVYDISLQANDYIRIMWASSDVNVALDAFAASAFAPAGPAIIVTVTQMQL</sequence>
<gene>
    <name evidence="1" type="ORF">UFOVP330_37</name>
</gene>
<accession>A0A6J5LZA4</accession>
<dbReference type="EMBL" id="LR796344">
    <property type="protein sequence ID" value="CAB4138407.1"/>
    <property type="molecule type" value="Genomic_DNA"/>
</dbReference>
<name>A0A6J5LZA4_9CAUD</name>
<organism evidence="1">
    <name type="scientific">uncultured Caudovirales phage</name>
    <dbReference type="NCBI Taxonomy" id="2100421"/>
    <lineage>
        <taxon>Viruses</taxon>
        <taxon>Duplodnaviria</taxon>
        <taxon>Heunggongvirae</taxon>
        <taxon>Uroviricota</taxon>
        <taxon>Caudoviricetes</taxon>
        <taxon>Peduoviridae</taxon>
        <taxon>Maltschvirus</taxon>
        <taxon>Maltschvirus maltsch</taxon>
    </lineage>
</organism>
<protein>
    <submittedName>
        <fullName evidence="1">Uncharacterized protein</fullName>
    </submittedName>
</protein>
<reference evidence="1" key="1">
    <citation type="submission" date="2020-04" db="EMBL/GenBank/DDBJ databases">
        <authorList>
            <person name="Chiriac C."/>
            <person name="Salcher M."/>
            <person name="Ghai R."/>
            <person name="Kavagutti S V."/>
        </authorList>
    </citation>
    <scope>NUCLEOTIDE SEQUENCE</scope>
</reference>
<evidence type="ECO:0000313" key="1">
    <source>
        <dbReference type="EMBL" id="CAB4138407.1"/>
    </source>
</evidence>